<sequence length="169" mass="18255">MKRHCMAALVIGMFSGFHSVGQAATEPVRPGTIQLAENMEAGLPSGKQCTVVGVAGMPAPYNMSNTNCKNDTISYFKFNNVPSTTTVTFKSDGCNDSNYDWRFVVKTTKQPTTTGWMSIEELNAHREGDPVTAGLELIKHVYNHGNIKGKLSCVVIRVPAGEVGSSARK</sequence>
<dbReference type="AlphaFoldDB" id="A0A140FW33"/>
<keyword evidence="3" id="KW-1185">Reference proteome</keyword>
<name>A0A140FW33_PSEPK</name>
<gene>
    <name evidence="2" type="ordered locus">PP_5480</name>
</gene>
<feature type="signal peptide" evidence="1">
    <location>
        <begin position="1"/>
        <end position="23"/>
    </location>
</feature>
<keyword evidence="1" id="KW-0732">Signal</keyword>
<evidence type="ECO:0000313" key="3">
    <source>
        <dbReference type="Proteomes" id="UP000000556"/>
    </source>
</evidence>
<accession>A0A140FW33</accession>
<protein>
    <recommendedName>
        <fullName evidence="4">Lipoprotein</fullName>
    </recommendedName>
</protein>
<reference evidence="2 3" key="1">
    <citation type="journal article" date="2002" name="Environ. Microbiol.">
        <title>Complete genome sequence and comparative analysis of the metabolically versatile Pseudomonas putida KT2440.</title>
        <authorList>
            <person name="Nelson K.E."/>
            <person name="Weinel C."/>
            <person name="Paulsen I.T."/>
            <person name="Dodson R.J."/>
            <person name="Hilbert H."/>
            <person name="Martins dos Santos V.A."/>
            <person name="Fouts D.E."/>
            <person name="Gill S.R."/>
            <person name="Pop M."/>
            <person name="Holmes M."/>
            <person name="Brinkac L."/>
            <person name="Beanan M."/>
            <person name="DeBoy R.T."/>
            <person name="Daugherty S."/>
            <person name="Kolonay J."/>
            <person name="Madupu R."/>
            <person name="Nelson W."/>
            <person name="White O."/>
            <person name="Peterson J."/>
            <person name="Khouri H."/>
            <person name="Hance I."/>
            <person name="Chris Lee P."/>
            <person name="Holtzapple E."/>
            <person name="Scanlan D."/>
            <person name="Tran K."/>
            <person name="Moazzez A."/>
            <person name="Utterback T."/>
            <person name="Rizzo M."/>
            <person name="Lee K."/>
            <person name="Kosack D."/>
            <person name="Moestl D."/>
            <person name="Wedler H."/>
            <person name="Lauber J."/>
            <person name="Stjepandic D."/>
            <person name="Hoheisel J."/>
            <person name="Straetz M."/>
            <person name="Heim S."/>
            <person name="Kiewitz C."/>
            <person name="Eisen J.A."/>
            <person name="Timmis K.N."/>
            <person name="Dusterhoft A."/>
            <person name="Tummler B."/>
            <person name="Fraser C.M."/>
        </authorList>
    </citation>
    <scope>NUCLEOTIDE SEQUENCE [LARGE SCALE GENOMIC DNA]</scope>
    <source>
        <strain evidence="3">ATCC 47054 / DSM 6125 / CFBP 8728 / NCIMB 11950 / KT2440</strain>
    </source>
</reference>
<dbReference type="GeneID" id="83681570"/>
<dbReference type="Proteomes" id="UP000000556">
    <property type="component" value="Chromosome"/>
</dbReference>
<evidence type="ECO:0000313" key="2">
    <source>
        <dbReference type="EMBL" id="AMM02816.1"/>
    </source>
</evidence>
<dbReference type="STRING" id="160488.PP_5480"/>
<dbReference type="OrthoDB" id="7032686at2"/>
<evidence type="ECO:0008006" key="4">
    <source>
        <dbReference type="Google" id="ProtNLM"/>
    </source>
</evidence>
<proteinExistence type="predicted"/>
<evidence type="ECO:0000256" key="1">
    <source>
        <dbReference type="SAM" id="SignalP"/>
    </source>
</evidence>
<reference evidence="2 3" key="2">
    <citation type="journal article" date="2016" name="Environ. Microbiol.">
        <title>The revisited genome of Pseudomonas putida KT2440 enlightens its value as a robust metabolic chassis.</title>
        <authorList>
            <person name="Belda E."/>
            <person name="van Heck R.G."/>
            <person name="Lopez-Sanchez M.J."/>
            <person name="Cruveiller S."/>
            <person name="Barbe V."/>
            <person name="Fraser C."/>
            <person name="Klenk H.P."/>
            <person name="Petersen J."/>
            <person name="Morgat A."/>
            <person name="Nikel P.I."/>
            <person name="Vallenet D."/>
            <person name="Rouy Z."/>
            <person name="Sekowska A."/>
            <person name="Martins Dos Santos V.A."/>
            <person name="de Lorenzo V."/>
            <person name="Danchin A."/>
            <person name="Medigue C."/>
        </authorList>
    </citation>
    <scope>NUCLEOTIDE SEQUENCE [LARGE SCALE GENOMIC DNA]</scope>
    <source>
        <strain evidence="3">ATCC 47054 / DSM 6125 / CFBP 8728 / NCIMB 11950 / KT2440</strain>
    </source>
</reference>
<feature type="chain" id="PRO_5007302236" description="Lipoprotein" evidence="1">
    <location>
        <begin position="24"/>
        <end position="169"/>
    </location>
</feature>
<dbReference type="BioCyc" id="PPUT160488:G1G01-1996-MONOMER"/>
<dbReference type="EMBL" id="AE015451">
    <property type="protein sequence ID" value="AMM02816.1"/>
    <property type="molecule type" value="Genomic_DNA"/>
</dbReference>
<dbReference type="RefSeq" id="WP_049586913.1">
    <property type="nucleotide sequence ID" value="NC_002947.4"/>
</dbReference>
<dbReference type="KEGG" id="ppu:PP_5480"/>
<organism evidence="2 3">
    <name type="scientific">Pseudomonas putida (strain ATCC 47054 / DSM 6125 / CFBP 8728 / NCIMB 11950 / KT2440)</name>
    <dbReference type="NCBI Taxonomy" id="160488"/>
    <lineage>
        <taxon>Bacteria</taxon>
        <taxon>Pseudomonadati</taxon>
        <taxon>Pseudomonadota</taxon>
        <taxon>Gammaproteobacteria</taxon>
        <taxon>Pseudomonadales</taxon>
        <taxon>Pseudomonadaceae</taxon>
        <taxon>Pseudomonas</taxon>
    </lineage>
</organism>